<feature type="transmembrane region" description="Helical" evidence="1">
    <location>
        <begin position="58"/>
        <end position="80"/>
    </location>
</feature>
<name>A0A420CIY4_9FLAO</name>
<keyword evidence="1" id="KW-0812">Transmembrane</keyword>
<dbReference type="RefSeq" id="WP_229728466.1">
    <property type="nucleotide sequence ID" value="NZ_BMCW01000010.1"/>
</dbReference>
<dbReference type="EMBL" id="RAQH01000013">
    <property type="protein sequence ID" value="RKE78316.1"/>
    <property type="molecule type" value="Genomic_DNA"/>
</dbReference>
<evidence type="ECO:0000313" key="2">
    <source>
        <dbReference type="EMBL" id="RKE78316.1"/>
    </source>
</evidence>
<sequence>MDIRKNIFFKNKLWAIILVAQFLLFYILSKFTFAIDFFSGVFEWKKDLHILLFSEIDFSFGDLIYILSVVLLIYFLVSLIRNRKSKYLKYILVFINIYYFIYQFFWGLLYFQPPIIEKLQSKTPTDAEIKNLTLKYLNLCKATREQLPENNKGILVINDLNQIKLEILRQQIHLPSEINTKKPVKVLAVKPSLFDSFMNKTGILGYYNPFTAEAQYNPNIPSTQLPFTLAHEMAHQLGYAREQEASFIAYLSAKNSNNKELRYSCQLYVLKSLLRSLSKSDIAFAKNVVDLYSKKMKRDRENELLFNKNNEGFISDFFGVTNDLFLKSNQQDGSVTYSYFINLLLLYET</sequence>
<gene>
    <name evidence="2" type="ORF">BXY58_3439</name>
</gene>
<feature type="transmembrane region" description="Helical" evidence="1">
    <location>
        <begin position="87"/>
        <end position="111"/>
    </location>
</feature>
<dbReference type="Proteomes" id="UP000285906">
    <property type="component" value="Unassembled WGS sequence"/>
</dbReference>
<keyword evidence="1" id="KW-1133">Transmembrane helix</keyword>
<organism evidence="2 3">
    <name type="scientific">Epilithonimonas arachidiradicis</name>
    <dbReference type="NCBI Taxonomy" id="1617282"/>
    <lineage>
        <taxon>Bacteria</taxon>
        <taxon>Pseudomonadati</taxon>
        <taxon>Bacteroidota</taxon>
        <taxon>Flavobacteriia</taxon>
        <taxon>Flavobacteriales</taxon>
        <taxon>Weeksellaceae</taxon>
        <taxon>Chryseobacterium group</taxon>
        <taxon>Epilithonimonas</taxon>
    </lineage>
</organism>
<dbReference type="InterPro" id="IPR024294">
    <property type="entry name" value="DUF3810"/>
</dbReference>
<protein>
    <submittedName>
        <fullName evidence="2">Uncharacterized protein DUF3810</fullName>
    </submittedName>
</protein>
<comment type="caution">
    <text evidence="2">The sequence shown here is derived from an EMBL/GenBank/DDBJ whole genome shotgun (WGS) entry which is preliminary data.</text>
</comment>
<accession>A0A420CIY4</accession>
<dbReference type="Pfam" id="PF12725">
    <property type="entry name" value="DUF3810"/>
    <property type="match status" value="1"/>
</dbReference>
<reference evidence="2 3" key="1">
    <citation type="submission" date="2018-09" db="EMBL/GenBank/DDBJ databases">
        <title>Genomic Encyclopedia of Archaeal and Bacterial Type Strains, Phase II (KMG-II): from individual species to whole genera.</title>
        <authorList>
            <person name="Goeker M."/>
        </authorList>
    </citation>
    <scope>NUCLEOTIDE SEQUENCE [LARGE SCALE GENOMIC DNA]</scope>
    <source>
        <strain evidence="2 3">DSM 27620</strain>
    </source>
</reference>
<proteinExistence type="predicted"/>
<dbReference type="AlphaFoldDB" id="A0A420CIY4"/>
<keyword evidence="1" id="KW-0472">Membrane</keyword>
<evidence type="ECO:0000256" key="1">
    <source>
        <dbReference type="SAM" id="Phobius"/>
    </source>
</evidence>
<evidence type="ECO:0000313" key="3">
    <source>
        <dbReference type="Proteomes" id="UP000285906"/>
    </source>
</evidence>